<dbReference type="EMBL" id="JACCBT010000001">
    <property type="protein sequence ID" value="NYE10756.1"/>
    <property type="molecule type" value="Genomic_DNA"/>
</dbReference>
<name>A0A7Y9G6Q3_9ACTN</name>
<comment type="cofactor">
    <cofactor evidence="1">
        <name>heme</name>
        <dbReference type="ChEBI" id="CHEBI:30413"/>
    </cofactor>
</comment>
<dbReference type="AlphaFoldDB" id="A0A7Y9G6Q3"/>
<feature type="compositionally biased region" description="Basic and acidic residues" evidence="6">
    <location>
        <begin position="433"/>
        <end position="446"/>
    </location>
</feature>
<evidence type="ECO:0000256" key="6">
    <source>
        <dbReference type="SAM" id="MobiDB-lite"/>
    </source>
</evidence>
<evidence type="ECO:0000256" key="5">
    <source>
        <dbReference type="ARBA" id="ARBA00029568"/>
    </source>
</evidence>
<dbReference type="SUPFAM" id="SSF81648">
    <property type="entry name" value="a domain/subunit of cytochrome bc1 complex (Ubiquinol-cytochrome c reductase)"/>
    <property type="match status" value="1"/>
</dbReference>
<dbReference type="PANTHER" id="PTHR19271">
    <property type="entry name" value="CYTOCHROME B"/>
    <property type="match status" value="1"/>
</dbReference>
<comment type="caution">
    <text evidence="9">The sequence shown here is derived from an EMBL/GenBank/DDBJ whole genome shotgun (WGS) entry which is preliminary data.</text>
</comment>
<feature type="region of interest" description="Disordered" evidence="6">
    <location>
        <begin position="417"/>
        <end position="446"/>
    </location>
</feature>
<feature type="transmembrane region" description="Helical" evidence="7">
    <location>
        <begin position="188"/>
        <end position="210"/>
    </location>
</feature>
<feature type="transmembrane region" description="Helical" evidence="7">
    <location>
        <begin position="298"/>
        <end position="323"/>
    </location>
</feature>
<dbReference type="Gene3D" id="1.20.810.10">
    <property type="entry name" value="Cytochrome Bc1 Complex, Chain C"/>
    <property type="match status" value="1"/>
</dbReference>
<dbReference type="GO" id="GO:0016020">
    <property type="term" value="C:membrane"/>
    <property type="evidence" value="ECO:0007669"/>
    <property type="project" value="InterPro"/>
</dbReference>
<reference evidence="9 10" key="1">
    <citation type="submission" date="2020-07" db="EMBL/GenBank/DDBJ databases">
        <title>Sequencing the genomes of 1000 actinobacteria strains.</title>
        <authorList>
            <person name="Klenk H.-P."/>
        </authorList>
    </citation>
    <scope>NUCLEOTIDE SEQUENCE [LARGE SCALE GENOMIC DNA]</scope>
    <source>
        <strain evidence="9 10">DSM 43461</strain>
    </source>
</reference>
<dbReference type="InterPro" id="IPR036150">
    <property type="entry name" value="Cyt_b/b6_C_sf"/>
</dbReference>
<dbReference type="GO" id="GO:0022904">
    <property type="term" value="P:respiratory electron transport chain"/>
    <property type="evidence" value="ECO:0007669"/>
    <property type="project" value="InterPro"/>
</dbReference>
<feature type="transmembrane region" description="Helical" evidence="7">
    <location>
        <begin position="264"/>
        <end position="286"/>
    </location>
</feature>
<evidence type="ECO:0000256" key="3">
    <source>
        <dbReference type="ARBA" id="ARBA00016116"/>
    </source>
</evidence>
<dbReference type="RefSeq" id="WP_179832239.1">
    <property type="nucleotide sequence ID" value="NZ_BMRD01000006.1"/>
</dbReference>
<keyword evidence="7" id="KW-1133">Transmembrane helix</keyword>
<feature type="transmembrane region" description="Helical" evidence="7">
    <location>
        <begin position="90"/>
        <end position="111"/>
    </location>
</feature>
<dbReference type="PROSITE" id="PS51002">
    <property type="entry name" value="CYTB_NTER"/>
    <property type="match status" value="1"/>
</dbReference>
<evidence type="ECO:0000313" key="10">
    <source>
        <dbReference type="Proteomes" id="UP000591272"/>
    </source>
</evidence>
<feature type="transmembrane region" description="Helical" evidence="7">
    <location>
        <begin position="343"/>
        <end position="362"/>
    </location>
</feature>
<feature type="transmembrane region" description="Helical" evidence="7">
    <location>
        <begin position="155"/>
        <end position="176"/>
    </location>
</feature>
<evidence type="ECO:0000256" key="1">
    <source>
        <dbReference type="ARBA" id="ARBA00001971"/>
    </source>
</evidence>
<evidence type="ECO:0000313" key="9">
    <source>
        <dbReference type="EMBL" id="NYE10756.1"/>
    </source>
</evidence>
<dbReference type="InterPro" id="IPR016174">
    <property type="entry name" value="Di-haem_cyt_TM"/>
</dbReference>
<feature type="transmembrane region" description="Helical" evidence="7">
    <location>
        <begin position="123"/>
        <end position="143"/>
    </location>
</feature>
<feature type="domain" description="Cytochrome b/b6 N-terminal region profile" evidence="8">
    <location>
        <begin position="1"/>
        <end position="220"/>
    </location>
</feature>
<keyword evidence="10" id="KW-1185">Reference proteome</keyword>
<evidence type="ECO:0000256" key="7">
    <source>
        <dbReference type="SAM" id="Phobius"/>
    </source>
</evidence>
<dbReference type="SUPFAM" id="SSF81342">
    <property type="entry name" value="Transmembrane di-heme cytochromes"/>
    <property type="match status" value="1"/>
</dbReference>
<feature type="transmembrane region" description="Helical" evidence="7">
    <location>
        <begin position="382"/>
        <end position="408"/>
    </location>
</feature>
<keyword evidence="7" id="KW-0812">Transmembrane</keyword>
<dbReference type="GO" id="GO:0008121">
    <property type="term" value="F:quinol-cytochrome-c reductase activity"/>
    <property type="evidence" value="ECO:0007669"/>
    <property type="project" value="UniProtKB-EC"/>
</dbReference>
<dbReference type="PANTHER" id="PTHR19271:SF16">
    <property type="entry name" value="CYTOCHROME B"/>
    <property type="match status" value="1"/>
</dbReference>
<organism evidence="9 10">
    <name type="scientific">Actinomadura citrea</name>
    <dbReference type="NCBI Taxonomy" id="46158"/>
    <lineage>
        <taxon>Bacteria</taxon>
        <taxon>Bacillati</taxon>
        <taxon>Actinomycetota</taxon>
        <taxon>Actinomycetes</taxon>
        <taxon>Streptosporangiales</taxon>
        <taxon>Thermomonosporaceae</taxon>
        <taxon>Actinomadura</taxon>
    </lineage>
</organism>
<dbReference type="Proteomes" id="UP000591272">
    <property type="component" value="Unassembled WGS sequence"/>
</dbReference>
<comment type="catalytic activity">
    <reaction evidence="4">
        <text>a quinol + 2 Fe(III)-[cytochrome c](out) = a quinone + 2 Fe(II)-[cytochrome c](out) + 2 H(+)(out)</text>
        <dbReference type="Rhea" id="RHEA:11484"/>
        <dbReference type="Rhea" id="RHEA-COMP:10350"/>
        <dbReference type="Rhea" id="RHEA-COMP:14399"/>
        <dbReference type="ChEBI" id="CHEBI:15378"/>
        <dbReference type="ChEBI" id="CHEBI:24646"/>
        <dbReference type="ChEBI" id="CHEBI:29033"/>
        <dbReference type="ChEBI" id="CHEBI:29034"/>
        <dbReference type="ChEBI" id="CHEBI:132124"/>
        <dbReference type="EC" id="7.1.1.8"/>
    </reaction>
</comment>
<sequence>MQVQARWVGRWSRQARTDHWSFLFAQLAIHSFLVLIVTGAFLTVFFDPDMTQVTYNGSYGPLRGIPVSEAYASTLDISLDVRGGLLMRQIHHWAALIFVAAITLQLLRLFFTGAFRRPRGLNWLVWVTVLVLGMVTAWTGTILPDDMLSGGSLGLLQGVTQAIPLVGTSLTFLIFGDEFPGEKIIPRLYWLHILVLPAVLAVLFVLRHRLVREHGHTRFPGAFSGPASRGSAVAFLLATGGVLALLGTFAQINPVWQYGPYRPGDITAGAVPGWYMGFLDGAVRIMPGWELSVAGHPITLAVLVPALLMPGAFFTVLAAYPWIERRLTGDRGIHHVLDRPRDAATRTAVGAAGIAFYGLLWAAAANDQIAHNFHLCLYDVTWFFRVAVFAGPPLVYAVTRLICLGLAYRDQKESEHGRETGRILMSPEGGFSEIHEAPHRPRELTH</sequence>
<proteinExistence type="predicted"/>
<feature type="transmembrane region" description="Helical" evidence="7">
    <location>
        <begin position="230"/>
        <end position="252"/>
    </location>
</feature>
<protein>
    <recommendedName>
        <fullName evidence="3">Cytochrome bc1 complex cytochrome b subunit</fullName>
        <ecNumber evidence="2">7.1.1.8</ecNumber>
    </recommendedName>
    <alternativeName>
        <fullName evidence="5">Cytochrome bc1 reductase complex subunit QcrB</fullName>
    </alternativeName>
</protein>
<evidence type="ECO:0000256" key="2">
    <source>
        <dbReference type="ARBA" id="ARBA00012951"/>
    </source>
</evidence>
<dbReference type="InterPro" id="IPR005797">
    <property type="entry name" value="Cyt_b/b6_N"/>
</dbReference>
<dbReference type="Pfam" id="PF13631">
    <property type="entry name" value="Cytochrom_B_N_2"/>
    <property type="match status" value="1"/>
</dbReference>
<dbReference type="EC" id="7.1.1.8" evidence="2"/>
<feature type="transmembrane region" description="Helical" evidence="7">
    <location>
        <begin position="20"/>
        <end position="46"/>
    </location>
</feature>
<accession>A0A7Y9G6Q3</accession>
<gene>
    <name evidence="9" type="ORF">BJ999_001052</name>
</gene>
<evidence type="ECO:0000259" key="8">
    <source>
        <dbReference type="PROSITE" id="PS51002"/>
    </source>
</evidence>
<dbReference type="GO" id="GO:0016491">
    <property type="term" value="F:oxidoreductase activity"/>
    <property type="evidence" value="ECO:0007669"/>
    <property type="project" value="InterPro"/>
</dbReference>
<dbReference type="InterPro" id="IPR027387">
    <property type="entry name" value="Cytb/b6-like_sf"/>
</dbReference>
<evidence type="ECO:0000256" key="4">
    <source>
        <dbReference type="ARBA" id="ARBA00029351"/>
    </source>
</evidence>
<keyword evidence="7" id="KW-0472">Membrane</keyword>